<gene>
    <name evidence="3" type="ORF">A2Y62_05095</name>
</gene>
<dbReference type="AlphaFoldDB" id="A0A1F5V9Z0"/>
<dbReference type="PROSITE" id="PS51202">
    <property type="entry name" value="RCK_C"/>
    <property type="match status" value="1"/>
</dbReference>
<dbReference type="InterPro" id="IPR003148">
    <property type="entry name" value="RCK_N"/>
</dbReference>
<dbReference type="InterPro" id="IPR036721">
    <property type="entry name" value="RCK_C_sf"/>
</dbReference>
<reference evidence="3 4" key="1">
    <citation type="journal article" date="2016" name="Nat. Commun.">
        <title>Thousands of microbial genomes shed light on interconnected biogeochemical processes in an aquifer system.</title>
        <authorList>
            <person name="Anantharaman K."/>
            <person name="Brown C.T."/>
            <person name="Hug L.A."/>
            <person name="Sharon I."/>
            <person name="Castelle C.J."/>
            <person name="Probst A.J."/>
            <person name="Thomas B.C."/>
            <person name="Singh A."/>
            <person name="Wilkins M.J."/>
            <person name="Karaoz U."/>
            <person name="Brodie E.L."/>
            <person name="Williams K.H."/>
            <person name="Hubbard S.S."/>
            <person name="Banfield J.F."/>
        </authorList>
    </citation>
    <scope>NUCLEOTIDE SEQUENCE [LARGE SCALE GENOMIC DNA]</scope>
</reference>
<proteinExistence type="predicted"/>
<dbReference type="PANTHER" id="PTHR43833:SF7">
    <property type="entry name" value="KTR SYSTEM POTASSIUM UPTAKE PROTEIN C"/>
    <property type="match status" value="1"/>
</dbReference>
<accession>A0A1F5V9Z0</accession>
<dbReference type="InterPro" id="IPR050721">
    <property type="entry name" value="Trk_Ktr_HKT_K-transport"/>
</dbReference>
<dbReference type="Pfam" id="PF02080">
    <property type="entry name" value="TrkA_C"/>
    <property type="match status" value="1"/>
</dbReference>
<protein>
    <submittedName>
        <fullName evidence="3">Potassium transporter TrkA</fullName>
    </submittedName>
</protein>
<dbReference type="GO" id="GO:0006813">
    <property type="term" value="P:potassium ion transport"/>
    <property type="evidence" value="ECO:0007669"/>
    <property type="project" value="InterPro"/>
</dbReference>
<dbReference type="SUPFAM" id="SSF116726">
    <property type="entry name" value="TrkA C-terminal domain-like"/>
    <property type="match status" value="1"/>
</dbReference>
<dbReference type="InterPro" id="IPR036291">
    <property type="entry name" value="NAD(P)-bd_dom_sf"/>
</dbReference>
<sequence length="218" mass="24193">MATFLIAGLGTFGSEVAKHLFEAGHDIVGIDDDKQVVQELKNILTDAVVGDATDYQTLKEIGLEDVDIAIVSLGNKMEASILCVLHLKELKVNNIIAKAINVDHKKILEALGANEIVFPEKDMAIRVARRIVSPNMIDYLPLTPEYSIVETAPLEEWVGHSLRELNIRKKYEINIIAIKQIVPEKFLAVPDPDYVIKESDALIILGREDSMVKLKIKG</sequence>
<dbReference type="STRING" id="1817863.A2Y62_05095"/>
<dbReference type="PANTHER" id="PTHR43833">
    <property type="entry name" value="POTASSIUM CHANNEL PROTEIN 2-RELATED-RELATED"/>
    <property type="match status" value="1"/>
</dbReference>
<comment type="caution">
    <text evidence="3">The sequence shown here is derived from an EMBL/GenBank/DDBJ whole genome shotgun (WGS) entry which is preliminary data.</text>
</comment>
<evidence type="ECO:0000313" key="4">
    <source>
        <dbReference type="Proteomes" id="UP000178943"/>
    </source>
</evidence>
<dbReference type="InterPro" id="IPR006037">
    <property type="entry name" value="RCK_C"/>
</dbReference>
<dbReference type="EMBL" id="MFGW01000206">
    <property type="protein sequence ID" value="OGF59731.1"/>
    <property type="molecule type" value="Genomic_DNA"/>
</dbReference>
<dbReference type="PROSITE" id="PS51201">
    <property type="entry name" value="RCK_N"/>
    <property type="match status" value="1"/>
</dbReference>
<feature type="domain" description="RCK N-terminal" evidence="1">
    <location>
        <begin position="1"/>
        <end position="118"/>
    </location>
</feature>
<dbReference type="Pfam" id="PF02254">
    <property type="entry name" value="TrkA_N"/>
    <property type="match status" value="1"/>
</dbReference>
<dbReference type="GO" id="GO:0008324">
    <property type="term" value="F:monoatomic cation transmembrane transporter activity"/>
    <property type="evidence" value="ECO:0007669"/>
    <property type="project" value="InterPro"/>
</dbReference>
<dbReference type="Gene3D" id="3.40.50.720">
    <property type="entry name" value="NAD(P)-binding Rossmann-like Domain"/>
    <property type="match status" value="1"/>
</dbReference>
<evidence type="ECO:0000313" key="3">
    <source>
        <dbReference type="EMBL" id="OGF59731.1"/>
    </source>
</evidence>
<evidence type="ECO:0000259" key="2">
    <source>
        <dbReference type="PROSITE" id="PS51202"/>
    </source>
</evidence>
<evidence type="ECO:0000259" key="1">
    <source>
        <dbReference type="PROSITE" id="PS51201"/>
    </source>
</evidence>
<dbReference type="Proteomes" id="UP000178943">
    <property type="component" value="Unassembled WGS sequence"/>
</dbReference>
<feature type="domain" description="RCK C-terminal" evidence="2">
    <location>
        <begin position="134"/>
        <end position="218"/>
    </location>
</feature>
<dbReference type="Gene3D" id="3.30.70.1450">
    <property type="entry name" value="Regulator of K+ conductance, C-terminal domain"/>
    <property type="match status" value="1"/>
</dbReference>
<organism evidence="3 4">
    <name type="scientific">Candidatus Fischerbacteria bacterium RBG_13_37_8</name>
    <dbReference type="NCBI Taxonomy" id="1817863"/>
    <lineage>
        <taxon>Bacteria</taxon>
        <taxon>Candidatus Fischeribacteriota</taxon>
    </lineage>
</organism>
<dbReference type="SUPFAM" id="SSF51735">
    <property type="entry name" value="NAD(P)-binding Rossmann-fold domains"/>
    <property type="match status" value="1"/>
</dbReference>
<name>A0A1F5V9Z0_9BACT</name>